<dbReference type="RefSeq" id="WP_140605479.1">
    <property type="nucleotide sequence ID" value="NZ_SAWY01000040.1"/>
</dbReference>
<keyword evidence="11" id="KW-0998">Cell outer membrane</keyword>
<evidence type="ECO:0000256" key="7">
    <source>
        <dbReference type="ARBA" id="ARBA00022927"/>
    </source>
</evidence>
<dbReference type="AlphaFoldDB" id="A0A502KRB0"/>
<evidence type="ECO:0000256" key="13">
    <source>
        <dbReference type="SAM" id="SignalP"/>
    </source>
</evidence>
<evidence type="ECO:0000256" key="4">
    <source>
        <dbReference type="ARBA" id="ARBA00016202"/>
    </source>
</evidence>
<keyword evidence="10" id="KW-0143">Chaperone</keyword>
<keyword evidence="6 13" id="KW-0732">Signal</keyword>
<evidence type="ECO:0000256" key="12">
    <source>
        <dbReference type="ARBA" id="ARBA00023288"/>
    </source>
</evidence>
<keyword evidence="12 14" id="KW-0449">Lipoprotein</keyword>
<dbReference type="Pfam" id="PF03550">
    <property type="entry name" value="LolB"/>
    <property type="match status" value="1"/>
</dbReference>
<comment type="caution">
    <text evidence="14">The sequence shown here is derived from an EMBL/GenBank/DDBJ whole genome shotgun (WGS) entry which is preliminary data.</text>
</comment>
<dbReference type="InterPro" id="IPR029046">
    <property type="entry name" value="LolA/LolB/LppX"/>
</dbReference>
<proteinExistence type="inferred from homology"/>
<evidence type="ECO:0000256" key="5">
    <source>
        <dbReference type="ARBA" id="ARBA00022448"/>
    </source>
</evidence>
<name>A0A502KRB0_9GAMM</name>
<organism evidence="14 15">
    <name type="scientific">Litorilituus lipolyticus</name>
    <dbReference type="NCBI Taxonomy" id="2491017"/>
    <lineage>
        <taxon>Bacteria</taxon>
        <taxon>Pseudomonadati</taxon>
        <taxon>Pseudomonadota</taxon>
        <taxon>Gammaproteobacteria</taxon>
        <taxon>Alteromonadales</taxon>
        <taxon>Colwelliaceae</taxon>
        <taxon>Litorilituus</taxon>
    </lineage>
</organism>
<evidence type="ECO:0000313" key="15">
    <source>
        <dbReference type="Proteomes" id="UP000315303"/>
    </source>
</evidence>
<gene>
    <name evidence="14" type="primary">lolB</name>
    <name evidence="14" type="ORF">EPA86_16445</name>
</gene>
<dbReference type="EMBL" id="SAWY01000040">
    <property type="protein sequence ID" value="TPH12531.1"/>
    <property type="molecule type" value="Genomic_DNA"/>
</dbReference>
<comment type="subcellular location">
    <subcellularLocation>
        <location evidence="1">Cell outer membrane</location>
        <topology evidence="1">Lipid-anchor</topology>
    </subcellularLocation>
</comment>
<dbReference type="PROSITE" id="PS51257">
    <property type="entry name" value="PROKAR_LIPOPROTEIN"/>
    <property type="match status" value="1"/>
</dbReference>
<evidence type="ECO:0000256" key="8">
    <source>
        <dbReference type="ARBA" id="ARBA00023136"/>
    </source>
</evidence>
<evidence type="ECO:0000256" key="6">
    <source>
        <dbReference type="ARBA" id="ARBA00022729"/>
    </source>
</evidence>
<dbReference type="Proteomes" id="UP000315303">
    <property type="component" value="Unassembled WGS sequence"/>
</dbReference>
<dbReference type="GO" id="GO:0009279">
    <property type="term" value="C:cell outer membrane"/>
    <property type="evidence" value="ECO:0007669"/>
    <property type="project" value="UniProtKB-SubCell"/>
</dbReference>
<keyword evidence="9" id="KW-0564">Palmitate</keyword>
<evidence type="ECO:0000256" key="11">
    <source>
        <dbReference type="ARBA" id="ARBA00023237"/>
    </source>
</evidence>
<feature type="signal peptide" evidence="13">
    <location>
        <begin position="1"/>
        <end position="32"/>
    </location>
</feature>
<evidence type="ECO:0000256" key="9">
    <source>
        <dbReference type="ARBA" id="ARBA00023139"/>
    </source>
</evidence>
<dbReference type="SUPFAM" id="SSF89392">
    <property type="entry name" value="Prokaryotic lipoproteins and lipoprotein localization factors"/>
    <property type="match status" value="1"/>
</dbReference>
<evidence type="ECO:0000313" key="14">
    <source>
        <dbReference type="EMBL" id="TPH12531.1"/>
    </source>
</evidence>
<keyword evidence="5" id="KW-0813">Transport</keyword>
<keyword evidence="8" id="KW-0472">Membrane</keyword>
<dbReference type="Gene3D" id="2.50.20.10">
    <property type="entry name" value="Lipoprotein localisation LolA/LolB/LppX"/>
    <property type="match status" value="1"/>
</dbReference>
<feature type="chain" id="PRO_5021397232" description="Outer-membrane lipoprotein LolB" evidence="13">
    <location>
        <begin position="33"/>
        <end position="220"/>
    </location>
</feature>
<dbReference type="OrthoDB" id="9797618at2"/>
<reference evidence="14 15" key="1">
    <citation type="submission" date="2019-01" db="EMBL/GenBank/DDBJ databases">
        <title>Litorilituus lipolytica sp. nov., isolated from intertidal sand of the Yellow Sea in China.</title>
        <authorList>
            <person name="Liu A."/>
        </authorList>
    </citation>
    <scope>NUCLEOTIDE SEQUENCE [LARGE SCALE GENOMIC DNA]</scope>
    <source>
        <strain evidence="14 15">RZ04</strain>
    </source>
</reference>
<evidence type="ECO:0000256" key="10">
    <source>
        <dbReference type="ARBA" id="ARBA00023186"/>
    </source>
</evidence>
<evidence type="ECO:0000256" key="3">
    <source>
        <dbReference type="ARBA" id="ARBA00011245"/>
    </source>
</evidence>
<dbReference type="GO" id="GO:0015031">
    <property type="term" value="P:protein transport"/>
    <property type="evidence" value="ECO:0007669"/>
    <property type="project" value="UniProtKB-KW"/>
</dbReference>
<evidence type="ECO:0000256" key="1">
    <source>
        <dbReference type="ARBA" id="ARBA00004459"/>
    </source>
</evidence>
<comment type="similarity">
    <text evidence="2">Belongs to the LolB family.</text>
</comment>
<dbReference type="NCBIfam" id="TIGR00548">
    <property type="entry name" value="lolB"/>
    <property type="match status" value="1"/>
</dbReference>
<accession>A0A502KRB0</accession>
<keyword evidence="7" id="KW-0653">Protein transport</keyword>
<dbReference type="CDD" id="cd16326">
    <property type="entry name" value="LolB"/>
    <property type="match status" value="1"/>
</dbReference>
<sequence>MTIYKANSPVSSLFKILSLSCFLFLTACSTLRVDEPITTNIPAQQRFEQLNNVSLWKLSGKIAFFQGEERERVNLYWSMDENIPSQQLNLSSYLGITVLQLNSEKNHHTLKIDGKKYHGENLDLLIEELTGLTLPTKALSYWLKGTPYDTEHDFITYDDQTALPKTLTSSLANAYGQQQQWHINYSRYKMVNNIALATKFTIKTKNLTIKIAIDKWQVNS</sequence>
<keyword evidence="15" id="KW-1185">Reference proteome</keyword>
<comment type="subunit">
    <text evidence="3">Monomer.</text>
</comment>
<protein>
    <recommendedName>
        <fullName evidence="4">Outer-membrane lipoprotein LolB</fullName>
    </recommendedName>
</protein>
<evidence type="ECO:0000256" key="2">
    <source>
        <dbReference type="ARBA" id="ARBA00009696"/>
    </source>
</evidence>
<dbReference type="InterPro" id="IPR004565">
    <property type="entry name" value="OM_lipoprot_LolB"/>
</dbReference>